<evidence type="ECO:0000313" key="3">
    <source>
        <dbReference type="Proteomes" id="UP001054252"/>
    </source>
</evidence>
<gene>
    <name evidence="2" type="ORF">SLEP1_g2975</name>
</gene>
<evidence type="ECO:0000313" key="2">
    <source>
        <dbReference type="EMBL" id="GKU88746.1"/>
    </source>
</evidence>
<keyword evidence="3" id="KW-1185">Reference proteome</keyword>
<protein>
    <submittedName>
        <fullName evidence="2">Uncharacterized protein</fullName>
    </submittedName>
</protein>
<sequence length="124" mass="13694">MLQVRLCYASPVLRVKCQPVKASRPPRDSTGADLSRDMTLLATHQTNAAKLIGDYLVLVHTENQVGTLSSPISALSLSAARIELATKLVGAALVDERSDEHEGDDGRVHRRPHFRDGRRRHPCF</sequence>
<name>A0AAV5HTG7_9ROSI</name>
<proteinExistence type="predicted"/>
<feature type="compositionally biased region" description="Basic residues" evidence="1">
    <location>
        <begin position="108"/>
        <end position="124"/>
    </location>
</feature>
<dbReference type="EMBL" id="BPVZ01000003">
    <property type="protein sequence ID" value="GKU88746.1"/>
    <property type="molecule type" value="Genomic_DNA"/>
</dbReference>
<dbReference type="Proteomes" id="UP001054252">
    <property type="component" value="Unassembled WGS sequence"/>
</dbReference>
<accession>A0AAV5HTG7</accession>
<feature type="region of interest" description="Disordered" evidence="1">
    <location>
        <begin position="95"/>
        <end position="124"/>
    </location>
</feature>
<comment type="caution">
    <text evidence="2">The sequence shown here is derived from an EMBL/GenBank/DDBJ whole genome shotgun (WGS) entry which is preliminary data.</text>
</comment>
<dbReference type="AlphaFoldDB" id="A0AAV5HTG7"/>
<evidence type="ECO:0000256" key="1">
    <source>
        <dbReference type="SAM" id="MobiDB-lite"/>
    </source>
</evidence>
<feature type="compositionally biased region" description="Basic and acidic residues" evidence="1">
    <location>
        <begin position="95"/>
        <end position="107"/>
    </location>
</feature>
<reference evidence="2 3" key="1">
    <citation type="journal article" date="2021" name="Commun. Biol.">
        <title>The genome of Shorea leprosula (Dipterocarpaceae) highlights the ecological relevance of drought in aseasonal tropical rainforests.</title>
        <authorList>
            <person name="Ng K.K.S."/>
            <person name="Kobayashi M.J."/>
            <person name="Fawcett J.A."/>
            <person name="Hatakeyama M."/>
            <person name="Paape T."/>
            <person name="Ng C.H."/>
            <person name="Ang C.C."/>
            <person name="Tnah L.H."/>
            <person name="Lee C.T."/>
            <person name="Nishiyama T."/>
            <person name="Sese J."/>
            <person name="O'Brien M.J."/>
            <person name="Copetti D."/>
            <person name="Mohd Noor M.I."/>
            <person name="Ong R.C."/>
            <person name="Putra M."/>
            <person name="Sireger I.Z."/>
            <person name="Indrioko S."/>
            <person name="Kosugi Y."/>
            <person name="Izuno A."/>
            <person name="Isagi Y."/>
            <person name="Lee S.L."/>
            <person name="Shimizu K.K."/>
        </authorList>
    </citation>
    <scope>NUCLEOTIDE SEQUENCE [LARGE SCALE GENOMIC DNA]</scope>
    <source>
        <strain evidence="2">214</strain>
    </source>
</reference>
<organism evidence="2 3">
    <name type="scientific">Rubroshorea leprosula</name>
    <dbReference type="NCBI Taxonomy" id="152421"/>
    <lineage>
        <taxon>Eukaryota</taxon>
        <taxon>Viridiplantae</taxon>
        <taxon>Streptophyta</taxon>
        <taxon>Embryophyta</taxon>
        <taxon>Tracheophyta</taxon>
        <taxon>Spermatophyta</taxon>
        <taxon>Magnoliopsida</taxon>
        <taxon>eudicotyledons</taxon>
        <taxon>Gunneridae</taxon>
        <taxon>Pentapetalae</taxon>
        <taxon>rosids</taxon>
        <taxon>malvids</taxon>
        <taxon>Malvales</taxon>
        <taxon>Dipterocarpaceae</taxon>
        <taxon>Rubroshorea</taxon>
    </lineage>
</organism>